<feature type="domain" description="Pyrroline-5-carboxylate reductase dimerisation" evidence="4">
    <location>
        <begin position="155"/>
        <end position="255"/>
    </location>
</feature>
<dbReference type="EMBL" id="QXDF01000001">
    <property type="protein sequence ID" value="RIA55605.1"/>
    <property type="molecule type" value="Genomic_DNA"/>
</dbReference>
<comment type="similarity">
    <text evidence="1">Belongs to the pyrroline-5-carboxylate reductase family.</text>
</comment>
<dbReference type="InterPro" id="IPR000304">
    <property type="entry name" value="Pyrroline-COOH_reductase"/>
</dbReference>
<gene>
    <name evidence="5" type="ORF">BXY53_0675</name>
</gene>
<evidence type="ECO:0000259" key="4">
    <source>
        <dbReference type="Pfam" id="PF14748"/>
    </source>
</evidence>
<feature type="domain" description="Pyrroline-5-carboxylate reductase catalytic N-terminal" evidence="3">
    <location>
        <begin position="2"/>
        <end position="95"/>
    </location>
</feature>
<comment type="caution">
    <text evidence="5">The sequence shown here is derived from an EMBL/GenBank/DDBJ whole genome shotgun (WGS) entry which is preliminary data.</text>
</comment>
<evidence type="ECO:0000256" key="2">
    <source>
        <dbReference type="PIRSR" id="PIRSR000193-1"/>
    </source>
</evidence>
<dbReference type="Pfam" id="PF03807">
    <property type="entry name" value="F420_oxidored"/>
    <property type="match status" value="1"/>
</dbReference>
<keyword evidence="6" id="KW-1185">Reference proteome</keyword>
<evidence type="ECO:0000313" key="5">
    <source>
        <dbReference type="EMBL" id="RIA55605.1"/>
    </source>
</evidence>
<sequence length="258" mass="28114">MRLGFIGTGAISAAVIHGISKAWGDANAIVVSPRSAEISQDLAQRYRWVRRAESNQEVVDNSDILFLGVMPQQATEVLRSLQLREGQIVASFVAGLEVATLQELTGPSVEVCRITPLPPIAQLEGPVMLYPGLGQVRQLIAPLGVLIEPESDAAMAALSTASGLMSSFFRLSQEAIGWLEERDLPRTQARDYVMAMFAALSKTALRHDPAALEALPRAHETPGGINEACREFLEQERWFETFALGMDAIDERARSLSD</sequence>
<dbReference type="InterPro" id="IPR029036">
    <property type="entry name" value="P5CR_dimer"/>
</dbReference>
<proteinExistence type="inferred from homology"/>
<feature type="binding site" evidence="2">
    <location>
        <position position="55"/>
    </location>
    <ligand>
        <name>NADPH</name>
        <dbReference type="ChEBI" id="CHEBI:57783"/>
    </ligand>
</feature>
<dbReference type="GO" id="GO:0004735">
    <property type="term" value="F:pyrroline-5-carboxylate reductase activity"/>
    <property type="evidence" value="ECO:0007669"/>
    <property type="project" value="InterPro"/>
</dbReference>
<reference evidence="5 6" key="1">
    <citation type="submission" date="2018-08" db="EMBL/GenBank/DDBJ databases">
        <title>Genomic Encyclopedia of Archaeal and Bacterial Type Strains, Phase II (KMG-II): from individual species to whole genera.</title>
        <authorList>
            <person name="Goeker M."/>
        </authorList>
    </citation>
    <scope>NUCLEOTIDE SEQUENCE [LARGE SCALE GENOMIC DNA]</scope>
    <source>
        <strain evidence="5 6">DSM 5002</strain>
    </source>
</reference>
<dbReference type="GO" id="GO:0055129">
    <property type="term" value="P:L-proline biosynthetic process"/>
    <property type="evidence" value="ECO:0007669"/>
    <property type="project" value="TreeGrafter"/>
</dbReference>
<evidence type="ECO:0000259" key="3">
    <source>
        <dbReference type="Pfam" id="PF03807"/>
    </source>
</evidence>
<evidence type="ECO:0000313" key="6">
    <source>
        <dbReference type="Proteomes" id="UP000266273"/>
    </source>
</evidence>
<name>A0A397Q732_9HYPH</name>
<dbReference type="PIRSF" id="PIRSF000193">
    <property type="entry name" value="Pyrrol-5-carb_rd"/>
    <property type="match status" value="1"/>
</dbReference>
<protein>
    <submittedName>
        <fullName evidence="5">Pyrroline-5-carboxylate reductase</fullName>
    </submittedName>
</protein>
<dbReference type="PANTHER" id="PTHR11645:SF13">
    <property type="entry name" value="PYRROLINE-5-CARBOXYLATE REDUCTASE CATALYTIC N-TERMINAL DOMAIN-CONTAINING PROTEIN"/>
    <property type="match status" value="1"/>
</dbReference>
<dbReference type="InterPro" id="IPR028939">
    <property type="entry name" value="P5C_Rdtase_cat_N"/>
</dbReference>
<dbReference type="PANTHER" id="PTHR11645">
    <property type="entry name" value="PYRROLINE-5-CARBOXYLATE REDUCTASE"/>
    <property type="match status" value="1"/>
</dbReference>
<keyword evidence="2" id="KW-0521">NADP</keyword>
<dbReference type="Gene3D" id="3.40.50.720">
    <property type="entry name" value="NAD(P)-binding Rossmann-like Domain"/>
    <property type="match status" value="1"/>
</dbReference>
<dbReference type="Proteomes" id="UP000266273">
    <property type="component" value="Unassembled WGS sequence"/>
</dbReference>
<dbReference type="RefSeq" id="WP_170144320.1">
    <property type="nucleotide sequence ID" value="NZ_QXDF01000001.1"/>
</dbReference>
<accession>A0A397Q732</accession>
<evidence type="ECO:0000256" key="1">
    <source>
        <dbReference type="ARBA" id="ARBA00005525"/>
    </source>
</evidence>
<organism evidence="5 6">
    <name type="scientific">Dichotomicrobium thermohalophilum</name>
    <dbReference type="NCBI Taxonomy" id="933063"/>
    <lineage>
        <taxon>Bacteria</taxon>
        <taxon>Pseudomonadati</taxon>
        <taxon>Pseudomonadota</taxon>
        <taxon>Alphaproteobacteria</taxon>
        <taxon>Hyphomicrobiales</taxon>
        <taxon>Hyphomicrobiaceae</taxon>
        <taxon>Dichotomicrobium</taxon>
    </lineage>
</organism>
<dbReference type="AlphaFoldDB" id="A0A397Q732"/>
<dbReference type="InterPro" id="IPR036291">
    <property type="entry name" value="NAD(P)-bd_dom_sf"/>
</dbReference>
<dbReference type="Pfam" id="PF14748">
    <property type="entry name" value="P5CR_dimer"/>
    <property type="match status" value="1"/>
</dbReference>
<dbReference type="Gene3D" id="1.10.3730.10">
    <property type="entry name" value="ProC C-terminal domain-like"/>
    <property type="match status" value="1"/>
</dbReference>
<dbReference type="SUPFAM" id="SSF51735">
    <property type="entry name" value="NAD(P)-binding Rossmann-fold domains"/>
    <property type="match status" value="1"/>
</dbReference>